<reference evidence="4" key="1">
    <citation type="journal article" date="2023" name="Int. J. Syst. Evol. Microbiol.">
        <title>Mesoterricola silvestris gen. nov., sp. nov., Mesoterricola sediminis sp. nov., Geothrix oryzae sp. nov., Geothrix edaphica sp. nov., Geothrix rubra sp. nov., and Geothrix limicola sp. nov., six novel members of Acidobacteriota isolated from soils.</title>
        <authorList>
            <person name="Itoh H."/>
            <person name="Sugisawa Y."/>
            <person name="Mise K."/>
            <person name="Xu Z."/>
            <person name="Kuniyasu M."/>
            <person name="Ushijima N."/>
            <person name="Kawano K."/>
            <person name="Kobayashi E."/>
            <person name="Shiratori Y."/>
            <person name="Masuda Y."/>
            <person name="Senoo K."/>
        </authorList>
    </citation>
    <scope>NUCLEOTIDE SEQUENCE [LARGE SCALE GENOMIC DNA]</scope>
    <source>
        <strain evidence="4">W79</strain>
    </source>
</reference>
<feature type="domain" description="C2H2-type" evidence="2">
    <location>
        <begin position="160"/>
        <end position="181"/>
    </location>
</feature>
<dbReference type="PROSITE" id="PS00028">
    <property type="entry name" value="ZINC_FINGER_C2H2_1"/>
    <property type="match status" value="1"/>
</dbReference>
<evidence type="ECO:0000313" key="4">
    <source>
        <dbReference type="Proteomes" id="UP001238179"/>
    </source>
</evidence>
<dbReference type="CDD" id="cd22744">
    <property type="entry name" value="OTU"/>
    <property type="match status" value="1"/>
</dbReference>
<dbReference type="KEGG" id="msil:METEAL_00760"/>
<evidence type="ECO:0000313" key="3">
    <source>
        <dbReference type="EMBL" id="BDU70902.1"/>
    </source>
</evidence>
<name>A0AA48GGS0_9BACT</name>
<sequence>MRAHPVFLAPLLALGGLSSRAETIHVTVENRHASAWWMIQQAPGPQGPAAPESKEPAPSPLWQSLPPGAITRVRLEGREGSDHLLLTLKSKAEDGAAPSRRRVRLPLPPPGGPAGGDPPRVVIGPDGGVNLLHAGAGVPPPPPAPAELSPGPGRPGTFFCRFCPHVLGTPSGIRRHERMKHGTATPAGTGGAPVPVAPARPLAPRPISLPVGRVIPAPPPSAGWVAVQDPAPPVASSGSIGSTLDWASVADLVRSRTSPASGSSASRKRGREPEADLGFTLPPAARGVLASSPELREAYLADLAGTAMFLGVVAGEILGDHLGVQAPILIQQEPLLGELPFLAEAASQVGTGTLPPAPARAIRFHGGHYSVLIPTPRDAAPEFTTASGRTFVETGEALPGDPEIRRVPADGNCLATSVFFLAHGRFPTGAEMRDLRQLVVARLRETPGKVDELVRDGMAVILHGAPPVFAGCFASWGPRFTRALLLRPEFASTYLEVASAPPGPPETASPL</sequence>
<gene>
    <name evidence="3" type="ORF">METEAL_00760</name>
</gene>
<feature type="compositionally biased region" description="Low complexity" evidence="1">
    <location>
        <begin position="255"/>
        <end position="265"/>
    </location>
</feature>
<dbReference type="EMBL" id="AP027080">
    <property type="protein sequence ID" value="BDU70902.1"/>
    <property type="molecule type" value="Genomic_DNA"/>
</dbReference>
<protein>
    <recommendedName>
        <fullName evidence="2">C2H2-type domain-containing protein</fullName>
    </recommendedName>
</protein>
<feature type="region of interest" description="Disordered" evidence="1">
    <location>
        <begin position="255"/>
        <end position="279"/>
    </location>
</feature>
<evidence type="ECO:0000259" key="2">
    <source>
        <dbReference type="PROSITE" id="PS00028"/>
    </source>
</evidence>
<feature type="region of interest" description="Disordered" evidence="1">
    <location>
        <begin position="41"/>
        <end position="66"/>
    </location>
</feature>
<evidence type="ECO:0000256" key="1">
    <source>
        <dbReference type="SAM" id="MobiDB-lite"/>
    </source>
</evidence>
<organism evidence="3 4">
    <name type="scientific">Mesoterricola silvestris</name>
    <dbReference type="NCBI Taxonomy" id="2927979"/>
    <lineage>
        <taxon>Bacteria</taxon>
        <taxon>Pseudomonadati</taxon>
        <taxon>Acidobacteriota</taxon>
        <taxon>Holophagae</taxon>
        <taxon>Holophagales</taxon>
        <taxon>Holophagaceae</taxon>
        <taxon>Mesoterricola</taxon>
    </lineage>
</organism>
<proteinExistence type="predicted"/>
<dbReference type="AlphaFoldDB" id="A0AA48GGS0"/>
<feature type="region of interest" description="Disordered" evidence="1">
    <location>
        <begin position="90"/>
        <end position="118"/>
    </location>
</feature>
<dbReference type="RefSeq" id="WP_316413801.1">
    <property type="nucleotide sequence ID" value="NZ_AP027080.1"/>
</dbReference>
<accession>A0AA48GGS0</accession>
<feature type="compositionally biased region" description="Low complexity" evidence="1">
    <location>
        <begin position="41"/>
        <end position="51"/>
    </location>
</feature>
<dbReference type="Proteomes" id="UP001238179">
    <property type="component" value="Chromosome"/>
</dbReference>
<dbReference type="InterPro" id="IPR013087">
    <property type="entry name" value="Znf_C2H2_type"/>
</dbReference>
<keyword evidence="4" id="KW-1185">Reference proteome</keyword>